<keyword evidence="3" id="KW-0813">Transport</keyword>
<dbReference type="GO" id="GO:0015833">
    <property type="term" value="P:peptide transport"/>
    <property type="evidence" value="ECO:0007669"/>
    <property type="project" value="InterPro"/>
</dbReference>
<dbReference type="SUPFAM" id="SSF52540">
    <property type="entry name" value="P-loop containing nucleoside triphosphate hydrolases"/>
    <property type="match status" value="1"/>
</dbReference>
<comment type="similarity">
    <text evidence="2">Belongs to the ABC transporter superfamily.</text>
</comment>
<dbReference type="GeneID" id="301844427"/>
<dbReference type="InterPro" id="IPR003439">
    <property type="entry name" value="ABC_transporter-like_ATP-bd"/>
</dbReference>
<dbReference type="PANTHER" id="PTHR43297:SF2">
    <property type="entry name" value="DIPEPTIDE TRANSPORT ATP-BINDING PROTEIN DPPD"/>
    <property type="match status" value="1"/>
</dbReference>
<dbReference type="InterPro" id="IPR027417">
    <property type="entry name" value="P-loop_NTPase"/>
</dbReference>
<evidence type="ECO:0000256" key="1">
    <source>
        <dbReference type="ARBA" id="ARBA00004202"/>
    </source>
</evidence>
<name>A0A3N2GVQ0_9PSEU</name>
<dbReference type="CDD" id="cd03257">
    <property type="entry name" value="ABC_NikE_OppD_transporters"/>
    <property type="match status" value="1"/>
</dbReference>
<dbReference type="EMBL" id="RKHY01000001">
    <property type="protein sequence ID" value="ROS40708.1"/>
    <property type="molecule type" value="Genomic_DNA"/>
</dbReference>
<dbReference type="InterPro" id="IPR050388">
    <property type="entry name" value="ABC_Ni/Peptide_Import"/>
</dbReference>
<dbReference type="GO" id="GO:0005524">
    <property type="term" value="F:ATP binding"/>
    <property type="evidence" value="ECO:0007669"/>
    <property type="project" value="UniProtKB-KW"/>
</dbReference>
<dbReference type="Pfam" id="PF08352">
    <property type="entry name" value="oligo_HPY"/>
    <property type="match status" value="1"/>
</dbReference>
<protein>
    <submittedName>
        <fullName evidence="9">Peptide/nickel transport system ATP-binding protein/oligopeptide transport system ATP-binding protein</fullName>
    </submittedName>
</protein>
<evidence type="ECO:0000256" key="5">
    <source>
        <dbReference type="ARBA" id="ARBA00022741"/>
    </source>
</evidence>
<gene>
    <name evidence="9" type="ORF">EDD35_3047</name>
</gene>
<keyword evidence="4" id="KW-1003">Cell membrane</keyword>
<evidence type="ECO:0000259" key="8">
    <source>
        <dbReference type="PROSITE" id="PS50893"/>
    </source>
</evidence>
<evidence type="ECO:0000313" key="10">
    <source>
        <dbReference type="Proteomes" id="UP000274843"/>
    </source>
</evidence>
<organism evidence="9 10">
    <name type="scientific">Amycolatopsis thermoflava</name>
    <dbReference type="NCBI Taxonomy" id="84480"/>
    <lineage>
        <taxon>Bacteria</taxon>
        <taxon>Bacillati</taxon>
        <taxon>Actinomycetota</taxon>
        <taxon>Actinomycetes</taxon>
        <taxon>Pseudonocardiales</taxon>
        <taxon>Pseudonocardiaceae</taxon>
        <taxon>Amycolatopsis</taxon>
        <taxon>Amycolatopsis methanolica group</taxon>
    </lineage>
</organism>
<proteinExistence type="inferred from homology"/>
<dbReference type="NCBIfam" id="TIGR01727">
    <property type="entry name" value="oligo_HPY"/>
    <property type="match status" value="1"/>
</dbReference>
<evidence type="ECO:0000256" key="3">
    <source>
        <dbReference type="ARBA" id="ARBA00022448"/>
    </source>
</evidence>
<evidence type="ECO:0000256" key="4">
    <source>
        <dbReference type="ARBA" id="ARBA00022475"/>
    </source>
</evidence>
<dbReference type="InterPro" id="IPR017871">
    <property type="entry name" value="ABC_transporter-like_CS"/>
</dbReference>
<dbReference type="SMART" id="SM00382">
    <property type="entry name" value="AAA"/>
    <property type="match status" value="1"/>
</dbReference>
<dbReference type="InterPro" id="IPR003593">
    <property type="entry name" value="AAA+_ATPase"/>
</dbReference>
<dbReference type="Gene3D" id="3.40.50.300">
    <property type="entry name" value="P-loop containing nucleotide triphosphate hydrolases"/>
    <property type="match status" value="1"/>
</dbReference>
<dbReference type="PANTHER" id="PTHR43297">
    <property type="entry name" value="OLIGOPEPTIDE TRANSPORT ATP-BINDING PROTEIN APPD"/>
    <property type="match status" value="1"/>
</dbReference>
<dbReference type="Proteomes" id="UP000274843">
    <property type="component" value="Unassembled WGS sequence"/>
</dbReference>
<sequence>MNAPAVVVEDLAVRTVSGAEVVSGVNLVVQAGRMVGLLGETGAGKTVTARAMLGLLPRGLKAAGRVRFGRGQWLDLSKPDTVVPLLGRMAGLMLQDPASAFDPVQRIGPQLVESVVRNRLMSKPEAVARAEELCAKLSLPEPASLFRLFPHELSGGMSQRVALAMTLMPAPELLVVDEPTSALDANLRVDALRLLRDIAGDGNTGMLLISHDLGLVSHFCDEIGILYAGHLAELGPTSTVLRKPAHPYTRTLVSCSLRLNSSNRVLLPTVGGEPPLPGDWPSGCYFHPRCPAAREKCRDQTPVYVTAGARGAACHFADLED</sequence>
<dbReference type="AlphaFoldDB" id="A0A3N2GVQ0"/>
<reference evidence="9 10" key="1">
    <citation type="submission" date="2018-11" db="EMBL/GenBank/DDBJ databases">
        <title>Sequencing the genomes of 1000 actinobacteria strains.</title>
        <authorList>
            <person name="Klenk H.-P."/>
        </authorList>
    </citation>
    <scope>NUCLEOTIDE SEQUENCE [LARGE SCALE GENOMIC DNA]</scope>
    <source>
        <strain evidence="9 10">DSM 44348</strain>
    </source>
</reference>
<evidence type="ECO:0000313" key="9">
    <source>
        <dbReference type="EMBL" id="ROS40708.1"/>
    </source>
</evidence>
<dbReference type="RefSeq" id="WP_123684162.1">
    <property type="nucleotide sequence ID" value="NZ_RKHY01000001.1"/>
</dbReference>
<keyword evidence="6 9" id="KW-0067">ATP-binding</keyword>
<feature type="domain" description="ABC transporter" evidence="8">
    <location>
        <begin position="6"/>
        <end position="253"/>
    </location>
</feature>
<evidence type="ECO:0000256" key="6">
    <source>
        <dbReference type="ARBA" id="ARBA00022840"/>
    </source>
</evidence>
<dbReference type="PROSITE" id="PS50893">
    <property type="entry name" value="ABC_TRANSPORTER_2"/>
    <property type="match status" value="1"/>
</dbReference>
<dbReference type="Pfam" id="PF00005">
    <property type="entry name" value="ABC_tran"/>
    <property type="match status" value="1"/>
</dbReference>
<comment type="caution">
    <text evidence="9">The sequence shown here is derived from an EMBL/GenBank/DDBJ whole genome shotgun (WGS) entry which is preliminary data.</text>
</comment>
<dbReference type="GO" id="GO:0016887">
    <property type="term" value="F:ATP hydrolysis activity"/>
    <property type="evidence" value="ECO:0007669"/>
    <property type="project" value="InterPro"/>
</dbReference>
<keyword evidence="10" id="KW-1185">Reference proteome</keyword>
<accession>A0A3N2GVQ0</accession>
<dbReference type="GO" id="GO:0005886">
    <property type="term" value="C:plasma membrane"/>
    <property type="evidence" value="ECO:0007669"/>
    <property type="project" value="UniProtKB-SubCell"/>
</dbReference>
<comment type="subcellular location">
    <subcellularLocation>
        <location evidence="1">Cell membrane</location>
        <topology evidence="1">Peripheral membrane protein</topology>
    </subcellularLocation>
</comment>
<dbReference type="InterPro" id="IPR013563">
    <property type="entry name" value="Oligopep_ABC_C"/>
</dbReference>
<dbReference type="PROSITE" id="PS00211">
    <property type="entry name" value="ABC_TRANSPORTER_1"/>
    <property type="match status" value="1"/>
</dbReference>
<keyword evidence="5" id="KW-0547">Nucleotide-binding</keyword>
<evidence type="ECO:0000256" key="7">
    <source>
        <dbReference type="ARBA" id="ARBA00023136"/>
    </source>
</evidence>
<keyword evidence="7" id="KW-0472">Membrane</keyword>
<evidence type="ECO:0000256" key="2">
    <source>
        <dbReference type="ARBA" id="ARBA00005417"/>
    </source>
</evidence>